<evidence type="ECO:0000259" key="7">
    <source>
        <dbReference type="PROSITE" id="PS50011"/>
    </source>
</evidence>
<dbReference type="Pfam" id="PF07714">
    <property type="entry name" value="PK_Tyr_Ser-Thr"/>
    <property type="match status" value="1"/>
</dbReference>
<dbReference type="EMBL" id="JAPFFF010000020">
    <property type="protein sequence ID" value="KAK8857532.1"/>
    <property type="molecule type" value="Genomic_DNA"/>
</dbReference>
<evidence type="ECO:0000256" key="4">
    <source>
        <dbReference type="ARBA" id="ARBA00022840"/>
    </source>
</evidence>
<dbReference type="PROSITE" id="PS51420">
    <property type="entry name" value="RHO"/>
    <property type="match status" value="1"/>
</dbReference>
<dbReference type="PROSITE" id="PS00107">
    <property type="entry name" value="PROTEIN_KINASE_ATP"/>
    <property type="match status" value="1"/>
</dbReference>
<dbReference type="PROSITE" id="PS51421">
    <property type="entry name" value="RAS"/>
    <property type="match status" value="1"/>
</dbReference>
<dbReference type="InterPro" id="IPR027417">
    <property type="entry name" value="P-loop_NTPase"/>
</dbReference>
<dbReference type="SUPFAM" id="SSF81901">
    <property type="entry name" value="HCP-like"/>
    <property type="match status" value="1"/>
</dbReference>
<evidence type="ECO:0000256" key="1">
    <source>
        <dbReference type="ARBA" id="ARBA00008171"/>
    </source>
</evidence>
<organism evidence="8 9">
    <name type="scientific">Tritrichomonas musculus</name>
    <dbReference type="NCBI Taxonomy" id="1915356"/>
    <lineage>
        <taxon>Eukaryota</taxon>
        <taxon>Metamonada</taxon>
        <taxon>Parabasalia</taxon>
        <taxon>Tritrichomonadida</taxon>
        <taxon>Tritrichomonadidae</taxon>
        <taxon>Tritrichomonas</taxon>
    </lineage>
</organism>
<evidence type="ECO:0000313" key="8">
    <source>
        <dbReference type="EMBL" id="KAK8857532.1"/>
    </source>
</evidence>
<dbReference type="InterPro" id="IPR011009">
    <property type="entry name" value="Kinase-like_dom_sf"/>
</dbReference>
<dbReference type="PROSITE" id="PS50011">
    <property type="entry name" value="PROTEIN_KINASE_DOM"/>
    <property type="match status" value="1"/>
</dbReference>
<dbReference type="SMART" id="SM00174">
    <property type="entry name" value="RHO"/>
    <property type="match status" value="1"/>
</dbReference>
<dbReference type="InterPro" id="IPR008271">
    <property type="entry name" value="Ser/Thr_kinase_AS"/>
</dbReference>
<evidence type="ECO:0000256" key="2">
    <source>
        <dbReference type="ARBA" id="ARBA00022527"/>
    </source>
</evidence>
<feature type="domain" description="Protein kinase" evidence="7">
    <location>
        <begin position="10"/>
        <end position="284"/>
    </location>
</feature>
<dbReference type="SMART" id="SM00671">
    <property type="entry name" value="SEL1"/>
    <property type="match status" value="3"/>
</dbReference>
<dbReference type="CDD" id="cd00157">
    <property type="entry name" value="Rho"/>
    <property type="match status" value="1"/>
</dbReference>
<feature type="compositionally biased region" description="Low complexity" evidence="6">
    <location>
        <begin position="502"/>
        <end position="511"/>
    </location>
</feature>
<dbReference type="PANTHER" id="PTHR44329">
    <property type="entry name" value="SERINE/THREONINE-PROTEIN KINASE TNNI3K-RELATED"/>
    <property type="match status" value="1"/>
</dbReference>
<dbReference type="Gene3D" id="1.10.510.10">
    <property type="entry name" value="Transferase(Phosphotransferase) domain 1"/>
    <property type="match status" value="1"/>
</dbReference>
<dbReference type="InterPro" id="IPR011990">
    <property type="entry name" value="TPR-like_helical_dom_sf"/>
</dbReference>
<dbReference type="Gene3D" id="3.40.50.300">
    <property type="entry name" value="P-loop containing nucleotide triphosphate hydrolases"/>
    <property type="match status" value="1"/>
</dbReference>
<keyword evidence="3 5" id="KW-0547">Nucleotide-binding</keyword>
<dbReference type="InterPro" id="IPR000719">
    <property type="entry name" value="Prot_kinase_dom"/>
</dbReference>
<keyword evidence="2" id="KW-0808">Transferase</keyword>
<dbReference type="SUPFAM" id="SSF56112">
    <property type="entry name" value="Protein kinase-like (PK-like)"/>
    <property type="match status" value="1"/>
</dbReference>
<evidence type="ECO:0000256" key="5">
    <source>
        <dbReference type="PROSITE-ProRule" id="PRU10141"/>
    </source>
</evidence>
<dbReference type="SMART" id="SM00173">
    <property type="entry name" value="RAS"/>
    <property type="match status" value="1"/>
</dbReference>
<keyword evidence="2" id="KW-0418">Kinase</keyword>
<dbReference type="SMART" id="SM00175">
    <property type="entry name" value="RAB"/>
    <property type="match status" value="1"/>
</dbReference>
<gene>
    <name evidence="8" type="ORF">M9Y10_015937</name>
</gene>
<feature type="binding site" evidence="5">
    <location>
        <position position="39"/>
    </location>
    <ligand>
        <name>ATP</name>
        <dbReference type="ChEBI" id="CHEBI:30616"/>
    </ligand>
</feature>
<dbReference type="InterPro" id="IPR006597">
    <property type="entry name" value="Sel1-like"/>
</dbReference>
<dbReference type="SUPFAM" id="SSF52540">
    <property type="entry name" value="P-loop containing nucleoside triphosphate hydrolases"/>
    <property type="match status" value="1"/>
</dbReference>
<dbReference type="InterPro" id="IPR001245">
    <property type="entry name" value="Ser-Thr/Tyr_kinase_cat_dom"/>
</dbReference>
<dbReference type="Pfam" id="PF00071">
    <property type="entry name" value="Ras"/>
    <property type="match status" value="1"/>
</dbReference>
<dbReference type="Pfam" id="PF08238">
    <property type="entry name" value="Sel1"/>
    <property type="match status" value="3"/>
</dbReference>
<dbReference type="Gene3D" id="1.25.40.10">
    <property type="entry name" value="Tetratricopeptide repeat domain"/>
    <property type="match status" value="1"/>
</dbReference>
<evidence type="ECO:0000313" key="9">
    <source>
        <dbReference type="Proteomes" id="UP001470230"/>
    </source>
</evidence>
<feature type="region of interest" description="Disordered" evidence="6">
    <location>
        <begin position="501"/>
        <end position="529"/>
    </location>
</feature>
<keyword evidence="9" id="KW-1185">Reference proteome</keyword>
<dbReference type="InterPro" id="IPR017441">
    <property type="entry name" value="Protein_kinase_ATP_BS"/>
</dbReference>
<keyword evidence="4 5" id="KW-0067">ATP-binding</keyword>
<dbReference type="PROSITE" id="PS51419">
    <property type="entry name" value="RAB"/>
    <property type="match status" value="1"/>
</dbReference>
<accession>A0ABR2I5Z0</accession>
<evidence type="ECO:0000256" key="6">
    <source>
        <dbReference type="SAM" id="MobiDB-lite"/>
    </source>
</evidence>
<sequence length="713" mass="81491">MSSFINLENYTLINKIGEGSFGVVFKVKEKDTDNYYAAKITKKEISDEQNDQRQELYLEINLMAKFNHPSILQFIGYSPIDFQGSPNPTIITHLAINGTLRDIISLESKGQAPDSWDFTKKLINIYGIAIGMQYLHKNNIIHRDLKPENIFMDESYCPKIADFGLSKPTSSIGMSMIFQSNGAQKGTYAYLPPELILEKTSASTKEGDVYAFSFVVYEMLTTNEPYQSFNDIFKKINRGERPEIPSYIPDPYRNLIDRCWSEEPENRPTFDDIVEELTTNNDFITDLVNEGEFIDYTLYIEETKSTFNENSQKFHFNDFIKKRKQSMVSLFPQLLFEELSGPCQELIREAEKSGRKQFLVGKDLIEGNPPFQQNTQLGIKYLTKSIESGVNEATFYYCGMLIEGNLIPEDLELSRSLLSNIDEPEASVLLGKIEYKEKNFEKAKDYFIEASKKGNGESMYLYASMLMKGGGVEVNHDEALKFFTLAIKNGYDKEPLQISVIPPQQQTTPQEPNKPEKVKKERKKSLKKKDQQVHELKFVVVGDAIENCKTAFLMTLNHRPFPDRYVPTIYENYKEEVEFEGKRYSIWIWDTAGTDEYARIRPLSYSGANIVGITFPMSSRSSFIDIREKWIGEVLHYCKDAAIVLIGLCLDEVEEGNPNHVTVKEAKAFAHDNEFDGFLACSAKTGEGMDEVFPTLIRALKSKHKDELSCNIA</sequence>
<dbReference type="InterPro" id="IPR005225">
    <property type="entry name" value="Small_GTP-bd"/>
</dbReference>
<dbReference type="Proteomes" id="UP001470230">
    <property type="component" value="Unassembled WGS sequence"/>
</dbReference>
<dbReference type="NCBIfam" id="TIGR00231">
    <property type="entry name" value="small_GTP"/>
    <property type="match status" value="1"/>
</dbReference>
<comment type="caution">
    <text evidence="8">The sequence shown here is derived from an EMBL/GenBank/DDBJ whole genome shotgun (WGS) entry which is preliminary data.</text>
</comment>
<name>A0ABR2I5Z0_9EUKA</name>
<dbReference type="PRINTS" id="PR00449">
    <property type="entry name" value="RASTRNSFRMNG"/>
</dbReference>
<protein>
    <recommendedName>
        <fullName evidence="7">Protein kinase domain-containing protein</fullName>
    </recommendedName>
</protein>
<dbReference type="SMART" id="SM00220">
    <property type="entry name" value="S_TKc"/>
    <property type="match status" value="1"/>
</dbReference>
<evidence type="ECO:0000256" key="3">
    <source>
        <dbReference type="ARBA" id="ARBA00022741"/>
    </source>
</evidence>
<dbReference type="CDD" id="cd13999">
    <property type="entry name" value="STKc_MAP3K-like"/>
    <property type="match status" value="1"/>
</dbReference>
<reference evidence="8 9" key="1">
    <citation type="submission" date="2024-04" db="EMBL/GenBank/DDBJ databases">
        <title>Tritrichomonas musculus Genome.</title>
        <authorList>
            <person name="Alves-Ferreira E."/>
            <person name="Grigg M."/>
            <person name="Lorenzi H."/>
            <person name="Galac M."/>
        </authorList>
    </citation>
    <scope>NUCLEOTIDE SEQUENCE [LARGE SCALE GENOMIC DNA]</scope>
    <source>
        <strain evidence="8 9">EAF2021</strain>
    </source>
</reference>
<comment type="similarity">
    <text evidence="1">Belongs to the protein kinase superfamily. TKL Ser/Thr protein kinase family. ROCO subfamily.</text>
</comment>
<dbReference type="InterPro" id="IPR051681">
    <property type="entry name" value="Ser/Thr_Kinases-Pseudokinases"/>
</dbReference>
<proteinExistence type="inferred from homology"/>
<dbReference type="PROSITE" id="PS00108">
    <property type="entry name" value="PROTEIN_KINASE_ST"/>
    <property type="match status" value="1"/>
</dbReference>
<dbReference type="InterPro" id="IPR001806">
    <property type="entry name" value="Small_GTPase"/>
</dbReference>
<keyword evidence="2" id="KW-0723">Serine/threonine-protein kinase</keyword>